<dbReference type="RefSeq" id="WP_028286466.1">
    <property type="nucleotide sequence ID" value="NZ_BMLF01000001.1"/>
</dbReference>
<feature type="compositionally biased region" description="Low complexity" evidence="1">
    <location>
        <begin position="74"/>
        <end position="108"/>
    </location>
</feature>
<keyword evidence="5" id="KW-1185">Reference proteome</keyword>
<sequence>MRWLPLVLVFSTAGGALADAPSRSLRPQARAVQAEATVARPAPAAAAEARPAEPSVTGGLRSALRPKARDDAGMAEQLAAASAAAQEAAAQPKPQAQPQIQQEVQTEQKPTVLDLLRGAGKPAAPSRTAAAPQRETRPEDLGVKREVEKKPNTLLALLRPRQRSRNVEDNAKRVGAAKRGKMVCGVEDIQGISIGNVSGKGACGVQDAVRISSVAGVSLSTHAVMDCTTARALNAWVAQAARPAIGTLGGGLSELRVAAHYVCRTRNNQRGAKLSEHGRGHAIDISGFKLRNGQELSVLRDWSGNHAKVMRAMHKAACGPFGTVLGPNADRFHRDHFHLDTARYRAGTYCR</sequence>
<feature type="chain" id="PRO_5037838739" description="Extensin-like C-terminal domain-containing protein" evidence="2">
    <location>
        <begin position="19"/>
        <end position="351"/>
    </location>
</feature>
<protein>
    <recommendedName>
        <fullName evidence="3">Extensin-like C-terminal domain-containing protein</fullName>
    </recommendedName>
</protein>
<feature type="domain" description="Extensin-like C-terminal" evidence="3">
    <location>
        <begin position="199"/>
        <end position="351"/>
    </location>
</feature>
<dbReference type="EMBL" id="BMLF01000001">
    <property type="protein sequence ID" value="GGL95223.1"/>
    <property type="molecule type" value="Genomic_DNA"/>
</dbReference>
<gene>
    <name evidence="4" type="ORF">GCM10011534_16750</name>
</gene>
<reference evidence="4" key="1">
    <citation type="journal article" date="2014" name="Int. J. Syst. Evol. Microbiol.">
        <title>Complete genome sequence of Corynebacterium casei LMG S-19264T (=DSM 44701T), isolated from a smear-ripened cheese.</title>
        <authorList>
            <consortium name="US DOE Joint Genome Institute (JGI-PGF)"/>
            <person name="Walter F."/>
            <person name="Albersmeier A."/>
            <person name="Kalinowski J."/>
            <person name="Ruckert C."/>
        </authorList>
    </citation>
    <scope>NUCLEOTIDE SEQUENCE</scope>
    <source>
        <strain evidence="4">CGMCC 1.6293</strain>
    </source>
</reference>
<feature type="compositionally biased region" description="Low complexity" evidence="1">
    <location>
        <begin position="34"/>
        <end position="54"/>
    </location>
</feature>
<comment type="caution">
    <text evidence="4">The sequence shown here is derived from an EMBL/GenBank/DDBJ whole genome shotgun (WGS) entry which is preliminary data.</text>
</comment>
<evidence type="ECO:0000313" key="4">
    <source>
        <dbReference type="EMBL" id="GGL95223.1"/>
    </source>
</evidence>
<feature type="region of interest" description="Disordered" evidence="1">
    <location>
        <begin position="32"/>
        <end position="148"/>
    </location>
</feature>
<organism evidence="4 5">
    <name type="scientific">Pseudooceanicola nanhaiensis</name>
    <dbReference type="NCBI Taxonomy" id="375761"/>
    <lineage>
        <taxon>Bacteria</taxon>
        <taxon>Pseudomonadati</taxon>
        <taxon>Pseudomonadota</taxon>
        <taxon>Alphaproteobacteria</taxon>
        <taxon>Rhodobacterales</taxon>
        <taxon>Paracoccaceae</taxon>
        <taxon>Pseudooceanicola</taxon>
    </lineage>
</organism>
<evidence type="ECO:0000259" key="3">
    <source>
        <dbReference type="Pfam" id="PF06904"/>
    </source>
</evidence>
<keyword evidence="2" id="KW-0732">Signal</keyword>
<dbReference type="AlphaFoldDB" id="A0A917STC3"/>
<reference evidence="4" key="2">
    <citation type="submission" date="2020-09" db="EMBL/GenBank/DDBJ databases">
        <authorList>
            <person name="Sun Q."/>
            <person name="Zhou Y."/>
        </authorList>
    </citation>
    <scope>NUCLEOTIDE SEQUENCE</scope>
    <source>
        <strain evidence="4">CGMCC 1.6293</strain>
    </source>
</reference>
<dbReference type="Proteomes" id="UP000649829">
    <property type="component" value="Unassembled WGS sequence"/>
</dbReference>
<evidence type="ECO:0000313" key="5">
    <source>
        <dbReference type="Proteomes" id="UP000649829"/>
    </source>
</evidence>
<accession>A0A917STC3</accession>
<evidence type="ECO:0000256" key="1">
    <source>
        <dbReference type="SAM" id="MobiDB-lite"/>
    </source>
</evidence>
<dbReference type="Pfam" id="PF06904">
    <property type="entry name" value="Extensin-like_C"/>
    <property type="match status" value="1"/>
</dbReference>
<evidence type="ECO:0000256" key="2">
    <source>
        <dbReference type="SAM" id="SignalP"/>
    </source>
</evidence>
<name>A0A917STC3_9RHOB</name>
<feature type="signal peptide" evidence="2">
    <location>
        <begin position="1"/>
        <end position="18"/>
    </location>
</feature>
<dbReference type="InterPro" id="IPR009683">
    <property type="entry name" value="Extensin-like_C"/>
</dbReference>
<proteinExistence type="predicted"/>
<feature type="compositionally biased region" description="Basic and acidic residues" evidence="1">
    <location>
        <begin position="134"/>
        <end position="148"/>
    </location>
</feature>